<dbReference type="EMBL" id="CAMPGE010030087">
    <property type="protein sequence ID" value="CAI2387589.1"/>
    <property type="molecule type" value="Genomic_DNA"/>
</dbReference>
<sequence>MEHKALKMAKGHTRTIFSPSRAVKRDKIFVKVNRELSNPDSASLNQGKKASKIKVRNKAIKRTKFKTLPGSQCLSNILSNRMKSVSPNRLKYNQFLSPNSIVKKNRAKYLSPMQRNSKFEALKKVQINTLKLRMPNKTSYRKEVFKKKYNLKGLNKLQKFNIIEESKKPSNSRISSTYKEIITSPSRHNASENRRYHHKPSVKTDNGSNIDVLKTQSFMQSKPNHLHQKSSGYQFEVYRSLSPEEGSFNILDEYLNSDTFDARLDSFFPQLGNKGT</sequence>
<name>A0AAD2DAV2_EUPCR</name>
<dbReference type="Proteomes" id="UP001295684">
    <property type="component" value="Unassembled WGS sequence"/>
</dbReference>
<comment type="caution">
    <text evidence="2">The sequence shown here is derived from an EMBL/GenBank/DDBJ whole genome shotgun (WGS) entry which is preliminary data.</text>
</comment>
<organism evidence="2 3">
    <name type="scientific">Euplotes crassus</name>
    <dbReference type="NCBI Taxonomy" id="5936"/>
    <lineage>
        <taxon>Eukaryota</taxon>
        <taxon>Sar</taxon>
        <taxon>Alveolata</taxon>
        <taxon>Ciliophora</taxon>
        <taxon>Intramacronucleata</taxon>
        <taxon>Spirotrichea</taxon>
        <taxon>Hypotrichia</taxon>
        <taxon>Euplotida</taxon>
        <taxon>Euplotidae</taxon>
        <taxon>Moneuplotes</taxon>
    </lineage>
</organism>
<feature type="region of interest" description="Disordered" evidence="1">
    <location>
        <begin position="185"/>
        <end position="208"/>
    </location>
</feature>
<gene>
    <name evidence="2" type="ORF">ECRASSUSDP1_LOCUS29223</name>
</gene>
<evidence type="ECO:0000313" key="3">
    <source>
        <dbReference type="Proteomes" id="UP001295684"/>
    </source>
</evidence>
<evidence type="ECO:0000313" key="2">
    <source>
        <dbReference type="EMBL" id="CAI2387589.1"/>
    </source>
</evidence>
<dbReference type="AlphaFoldDB" id="A0AAD2DAV2"/>
<protein>
    <submittedName>
        <fullName evidence="2">Uncharacterized protein</fullName>
    </submittedName>
</protein>
<accession>A0AAD2DAV2</accession>
<reference evidence="2" key="1">
    <citation type="submission" date="2023-07" db="EMBL/GenBank/DDBJ databases">
        <authorList>
            <consortium name="AG Swart"/>
            <person name="Singh M."/>
            <person name="Singh A."/>
            <person name="Seah K."/>
            <person name="Emmerich C."/>
        </authorList>
    </citation>
    <scope>NUCLEOTIDE SEQUENCE</scope>
    <source>
        <strain evidence="2">DP1</strain>
    </source>
</reference>
<keyword evidence="3" id="KW-1185">Reference proteome</keyword>
<evidence type="ECO:0000256" key="1">
    <source>
        <dbReference type="SAM" id="MobiDB-lite"/>
    </source>
</evidence>
<proteinExistence type="predicted"/>